<keyword evidence="1" id="KW-1133">Transmembrane helix</keyword>
<evidence type="ECO:0000313" key="3">
    <source>
        <dbReference type="EMBL" id="MBC6466055.1"/>
    </source>
</evidence>
<proteinExistence type="predicted"/>
<dbReference type="PANTHER" id="PTHR42059">
    <property type="entry name" value="TNT DOMAIN-CONTAINING PROTEIN"/>
    <property type="match status" value="1"/>
</dbReference>
<protein>
    <submittedName>
        <fullName evidence="3">TNT domain-containing protein</fullName>
    </submittedName>
</protein>
<feature type="domain" description="TNT" evidence="2">
    <location>
        <begin position="218"/>
        <end position="320"/>
    </location>
</feature>
<keyword evidence="4" id="KW-1185">Reference proteome</keyword>
<dbReference type="InterPro" id="IPR053024">
    <property type="entry name" value="Fungal_surface_NADase"/>
</dbReference>
<keyword evidence="1" id="KW-0812">Transmembrane</keyword>
<sequence length="327" mass="35399">MARDYDTQLLESVAVRRRRLRDAALFGQHRTRRTLDENINKILIGLCIAAVACAGCVGWSVVQTQLLKQKKEQAAQSQTAPNPGAAQVPADWVGAQVTIPMLRTALSRARVPASLYVLPGQPRPPAHRTSSYYLLARNQTQFSAGIVEGREGRIGAEFGTEDEACRWMYGELVVKETRPARLTALEEQEAPRLATSLVGDVRAKMAQQGGGGSLAYPLPQGTLVDQFGQESGSALFPAGTPFAQRGQPPAARFTVNSQVPSNYHRYRVVRPFQVDASVVPAGSGGPGGAMRFTIAPALFSQPPALPSVRWLLRNGYLERITVATIPD</sequence>
<feature type="transmembrane region" description="Helical" evidence="1">
    <location>
        <begin position="42"/>
        <end position="62"/>
    </location>
</feature>
<keyword evidence="1" id="KW-0472">Membrane</keyword>
<evidence type="ECO:0000256" key="1">
    <source>
        <dbReference type="SAM" id="Phobius"/>
    </source>
</evidence>
<reference evidence="3 4" key="1">
    <citation type="submission" date="2020-06" db="EMBL/GenBank/DDBJ databases">
        <title>Actinomadura xiongansis sp. nov., isolated from soil of Baiyangdian.</title>
        <authorList>
            <person name="Zhang X."/>
        </authorList>
    </citation>
    <scope>NUCLEOTIDE SEQUENCE [LARGE SCALE GENOMIC DNA]</scope>
    <source>
        <strain evidence="3 4">HBUM206468</strain>
    </source>
</reference>
<dbReference type="InterPro" id="IPR025331">
    <property type="entry name" value="TNT"/>
</dbReference>
<comment type="caution">
    <text evidence="3">The sequence shown here is derived from an EMBL/GenBank/DDBJ whole genome shotgun (WGS) entry which is preliminary data.</text>
</comment>
<gene>
    <name evidence="3" type="ORF">HKK74_11165</name>
</gene>
<dbReference type="PANTHER" id="PTHR42059:SF1">
    <property type="entry name" value="TNT DOMAIN-CONTAINING PROTEIN"/>
    <property type="match status" value="1"/>
</dbReference>
<dbReference type="EMBL" id="JABVEC010000006">
    <property type="protein sequence ID" value="MBC6466055.1"/>
    <property type="molecule type" value="Genomic_DNA"/>
</dbReference>
<name>A0ABR7LMI3_9ACTN</name>
<evidence type="ECO:0000259" key="2">
    <source>
        <dbReference type="Pfam" id="PF14021"/>
    </source>
</evidence>
<accession>A0ABR7LMI3</accession>
<dbReference type="Pfam" id="PF14021">
    <property type="entry name" value="TNT"/>
    <property type="match status" value="1"/>
</dbReference>
<organism evidence="3 4">
    <name type="scientific">Actinomadura alba</name>
    <dbReference type="NCBI Taxonomy" id="406431"/>
    <lineage>
        <taxon>Bacteria</taxon>
        <taxon>Bacillati</taxon>
        <taxon>Actinomycetota</taxon>
        <taxon>Actinomycetes</taxon>
        <taxon>Streptosporangiales</taxon>
        <taxon>Thermomonosporaceae</taxon>
        <taxon>Actinomadura</taxon>
    </lineage>
</organism>
<evidence type="ECO:0000313" key="4">
    <source>
        <dbReference type="Proteomes" id="UP000805614"/>
    </source>
</evidence>
<dbReference type="Proteomes" id="UP000805614">
    <property type="component" value="Unassembled WGS sequence"/>
</dbReference>